<gene>
    <name evidence="2" type="ORF">DCF15_22925</name>
</gene>
<dbReference type="AlphaFoldDB" id="A0A2W4WKA3"/>
<sequence length="327" mass="36493">MQVTEAIRVADFKQYCQGLRLSKALEQRVALFLAKLGGSASAEEVKQVCTEEKALFEQQYKNDNTRAAHMTRYRKAIAAMSAALPFPEAVLYEQETESGTVRQHLALKLMNYDSRFHAARQAPTVAKTKAQRRQRVAFDPVPVIECAIAALASDDYRKVAAAIILLTGRRPTEILKSGNFNQVNRYQVEFTGQLKSRGKSETYPIYCLCRSHLLIDAFTRFRRTANIKTLQGEENTAVDSRLNATINKAVRQIFGEVLRSPLGDEQLSATNLRAAYINIAYYLFGVPEESIGSFAEDFLGHQNTSSAASYEDYYCVAADGYALDIGV</sequence>
<dbReference type="InterPro" id="IPR038280">
    <property type="entry name" value="ResT/TelK_cat_sf"/>
</dbReference>
<feature type="non-terminal residue" evidence="2">
    <location>
        <position position="327"/>
    </location>
</feature>
<dbReference type="EMBL" id="QBMP01000427">
    <property type="protein sequence ID" value="PZO42319.1"/>
    <property type="molecule type" value="Genomic_DNA"/>
</dbReference>
<reference evidence="3" key="1">
    <citation type="submission" date="2018-04" db="EMBL/GenBank/DDBJ databases">
        <authorList>
            <person name="Cornet L."/>
        </authorList>
    </citation>
    <scope>NUCLEOTIDE SEQUENCE [LARGE SCALE GENOMIC DNA]</scope>
</reference>
<name>A0A2W4WKA3_9CYAN</name>
<comment type="caution">
    <text evidence="2">The sequence shown here is derived from an EMBL/GenBank/DDBJ whole genome shotgun (WGS) entry which is preliminary data.</text>
</comment>
<organism evidence="2 3">
    <name type="scientific">Phormidesmis priestleyi</name>
    <dbReference type="NCBI Taxonomy" id="268141"/>
    <lineage>
        <taxon>Bacteria</taxon>
        <taxon>Bacillati</taxon>
        <taxon>Cyanobacteriota</taxon>
        <taxon>Cyanophyceae</taxon>
        <taxon>Leptolyngbyales</taxon>
        <taxon>Leptolyngbyaceae</taxon>
        <taxon>Phormidesmis</taxon>
    </lineage>
</organism>
<feature type="domain" description="Telomere resolvase ResT/TelK catalytic" evidence="1">
    <location>
        <begin position="135"/>
        <end position="313"/>
    </location>
</feature>
<accession>A0A2W4WKA3</accession>
<dbReference type="InterPro" id="IPR032047">
    <property type="entry name" value="ResT/TelK_cat"/>
</dbReference>
<reference evidence="2 3" key="2">
    <citation type="submission" date="2018-06" db="EMBL/GenBank/DDBJ databases">
        <title>Metagenomic assembly of (sub)arctic Cyanobacteria and their associated microbiome from non-axenic cultures.</title>
        <authorList>
            <person name="Baurain D."/>
        </authorList>
    </citation>
    <scope>NUCLEOTIDE SEQUENCE [LARGE SCALE GENOMIC DNA]</scope>
    <source>
        <strain evidence="2">ULC027bin1</strain>
    </source>
</reference>
<protein>
    <recommendedName>
        <fullName evidence="1">Telomere resolvase ResT/TelK catalytic domain-containing protein</fullName>
    </recommendedName>
</protein>
<evidence type="ECO:0000313" key="2">
    <source>
        <dbReference type="EMBL" id="PZO42319.1"/>
    </source>
</evidence>
<evidence type="ECO:0000313" key="3">
    <source>
        <dbReference type="Proteomes" id="UP000249794"/>
    </source>
</evidence>
<dbReference type="Pfam" id="PF16684">
    <property type="entry name" value="ResT-TelK_cat"/>
    <property type="match status" value="1"/>
</dbReference>
<dbReference type="Proteomes" id="UP000249794">
    <property type="component" value="Unassembled WGS sequence"/>
</dbReference>
<proteinExistence type="predicted"/>
<dbReference type="Gene3D" id="1.10.443.30">
    <property type="entry name" value="Telomere resolvase"/>
    <property type="match status" value="1"/>
</dbReference>
<evidence type="ECO:0000259" key="1">
    <source>
        <dbReference type="Pfam" id="PF16684"/>
    </source>
</evidence>